<proteinExistence type="predicted"/>
<gene>
    <name evidence="1" type="ORF">MLD38_005344</name>
</gene>
<name>A0ACB9SH47_9MYRT</name>
<organism evidence="1 2">
    <name type="scientific">Melastoma candidum</name>
    <dbReference type="NCBI Taxonomy" id="119954"/>
    <lineage>
        <taxon>Eukaryota</taxon>
        <taxon>Viridiplantae</taxon>
        <taxon>Streptophyta</taxon>
        <taxon>Embryophyta</taxon>
        <taxon>Tracheophyta</taxon>
        <taxon>Spermatophyta</taxon>
        <taxon>Magnoliopsida</taxon>
        <taxon>eudicotyledons</taxon>
        <taxon>Gunneridae</taxon>
        <taxon>Pentapetalae</taxon>
        <taxon>rosids</taxon>
        <taxon>malvids</taxon>
        <taxon>Myrtales</taxon>
        <taxon>Melastomataceae</taxon>
        <taxon>Melastomatoideae</taxon>
        <taxon>Melastomateae</taxon>
        <taxon>Melastoma</taxon>
    </lineage>
</organism>
<dbReference type="Proteomes" id="UP001057402">
    <property type="component" value="Chromosome 2"/>
</dbReference>
<keyword evidence="2" id="KW-1185">Reference proteome</keyword>
<reference evidence="2" key="1">
    <citation type="journal article" date="2023" name="Front. Plant Sci.">
        <title>Chromosomal-level genome assembly of Melastoma candidum provides insights into trichome evolution.</title>
        <authorList>
            <person name="Zhong Y."/>
            <person name="Wu W."/>
            <person name="Sun C."/>
            <person name="Zou P."/>
            <person name="Liu Y."/>
            <person name="Dai S."/>
            <person name="Zhou R."/>
        </authorList>
    </citation>
    <scope>NUCLEOTIDE SEQUENCE [LARGE SCALE GENOMIC DNA]</scope>
</reference>
<protein>
    <submittedName>
        <fullName evidence="1">Uncharacterized protein</fullName>
    </submittedName>
</protein>
<evidence type="ECO:0000313" key="1">
    <source>
        <dbReference type="EMBL" id="KAI4387517.1"/>
    </source>
</evidence>
<dbReference type="EMBL" id="CM042881">
    <property type="protein sequence ID" value="KAI4387517.1"/>
    <property type="molecule type" value="Genomic_DNA"/>
</dbReference>
<comment type="caution">
    <text evidence="1">The sequence shown here is derived from an EMBL/GenBank/DDBJ whole genome shotgun (WGS) entry which is preliminary data.</text>
</comment>
<accession>A0ACB9SH47</accession>
<sequence>MIPSRTLVTMALVVWFLSLKVQSLRFDLRSGQTKCISEDMRSNAMTVGKFSVINPSDILPLDDSHRISLRVTSPRGNSYHTFELVTTGQFAFTAIEAGDYMVCFSVPNHDPVISMSVDFDWKTGVAAKDWSSIAKKDQLYYMEIELNKLNDTIHHIHQEMFYLREREEEMQDLNKATNSKMAWLSFLSLCICLSVVGLQLWHLKTFFEKKKLI</sequence>
<evidence type="ECO:0000313" key="2">
    <source>
        <dbReference type="Proteomes" id="UP001057402"/>
    </source>
</evidence>